<evidence type="ECO:0000313" key="1">
    <source>
        <dbReference type="EMBL" id="GAA3864718.1"/>
    </source>
</evidence>
<protein>
    <submittedName>
        <fullName evidence="1">Uncharacterized protein</fullName>
    </submittedName>
</protein>
<dbReference type="Proteomes" id="UP001399917">
    <property type="component" value="Unassembled WGS sequence"/>
</dbReference>
<proteinExistence type="predicted"/>
<dbReference type="EMBL" id="BAABDF010000006">
    <property type="protein sequence ID" value="GAA3864718.1"/>
    <property type="molecule type" value="Genomic_DNA"/>
</dbReference>
<name>A0ABP7K3M5_9RHOB</name>
<gene>
    <name evidence="1" type="ORF">GCM10022404_13770</name>
</gene>
<accession>A0ABP7K3M5</accession>
<reference evidence="2" key="1">
    <citation type="journal article" date="2019" name="Int. J. Syst. Evol. Microbiol.">
        <title>The Global Catalogue of Microorganisms (GCM) 10K type strain sequencing project: providing services to taxonomists for standard genome sequencing and annotation.</title>
        <authorList>
            <consortium name="The Broad Institute Genomics Platform"/>
            <consortium name="The Broad Institute Genome Sequencing Center for Infectious Disease"/>
            <person name="Wu L."/>
            <person name="Ma J."/>
        </authorList>
    </citation>
    <scope>NUCLEOTIDE SEQUENCE [LARGE SCALE GENOMIC DNA]</scope>
    <source>
        <strain evidence="2">JCM 17190</strain>
    </source>
</reference>
<sequence length="55" mass="6307">MVYKLFIEPVHPANKFDADFGPNGADCCRTVRIDQTLLPKNGLFIWWNPIDAQET</sequence>
<keyword evidence="2" id="KW-1185">Reference proteome</keyword>
<organism evidence="1 2">
    <name type="scientific">Celeribacter arenosi</name>
    <dbReference type="NCBI Taxonomy" id="792649"/>
    <lineage>
        <taxon>Bacteria</taxon>
        <taxon>Pseudomonadati</taxon>
        <taxon>Pseudomonadota</taxon>
        <taxon>Alphaproteobacteria</taxon>
        <taxon>Rhodobacterales</taxon>
        <taxon>Roseobacteraceae</taxon>
        <taxon>Celeribacter</taxon>
    </lineage>
</organism>
<evidence type="ECO:0000313" key="2">
    <source>
        <dbReference type="Proteomes" id="UP001399917"/>
    </source>
</evidence>
<comment type="caution">
    <text evidence="1">The sequence shown here is derived from an EMBL/GenBank/DDBJ whole genome shotgun (WGS) entry which is preliminary data.</text>
</comment>